<keyword evidence="1 4" id="KW-0645">Protease</keyword>
<dbReference type="Gene3D" id="3.90.70.10">
    <property type="entry name" value="Cysteine proteinases"/>
    <property type="match status" value="1"/>
</dbReference>
<evidence type="ECO:0000256" key="3">
    <source>
        <dbReference type="ARBA" id="ARBA00022807"/>
    </source>
</evidence>
<organism evidence="5 6">
    <name type="scientific">Kribbibacterium absianum</name>
    <dbReference type="NCBI Taxonomy" id="3044210"/>
    <lineage>
        <taxon>Bacteria</taxon>
        <taxon>Bacillati</taxon>
        <taxon>Actinomycetota</taxon>
        <taxon>Coriobacteriia</taxon>
        <taxon>Coriobacteriales</taxon>
        <taxon>Kribbibacteriaceae</taxon>
        <taxon>Kribbibacterium</taxon>
    </lineage>
</organism>
<evidence type="ECO:0000256" key="4">
    <source>
        <dbReference type="PIRNR" id="PIRNR005700"/>
    </source>
</evidence>
<protein>
    <recommendedName>
        <fullName evidence="4">Aminopeptidase</fullName>
    </recommendedName>
</protein>
<proteinExistence type="inferred from homology"/>
<dbReference type="CDD" id="cd00585">
    <property type="entry name" value="Peptidase_C1B"/>
    <property type="match status" value="1"/>
</dbReference>
<dbReference type="PIRSF" id="PIRSF005700">
    <property type="entry name" value="PepC"/>
    <property type="match status" value="1"/>
</dbReference>
<sequence length="477" mass="54728">MKAPDEVVLSRTTQRPGREQRVRWIMELTKQDLERMRASYREAKAQHIAENAVKNNGIHASAERESVAVTKNQPVFSIDVDSEAVANQRQAGFCWDYSGLNFLRWHIEKNLDLPHGTFQLSQAHTIFYDKLEKANFFMESIIKYAGDGLDDRRVDFLLAQPQQDGGDFDPFVALVEKYGVVPYDAYPDTAPSKNTAELNAVLDRLLREDALALRDAVASGKEQRALDDMRKDMLNEVYRVMCVAFGEPPERVDFEYRDSKKQYHADLGLTPLEFYKKYLGAVNLPDYVGVINLPGERFPYNNVYTIDMAHEMQGGARHLRYLNVEMAQLKGFVLDQLKAGEPVWFASDVTQDADFQKGILDLDLYDTEQLFDVKWTMDKAQRFDMGQSIPTHAMMIAGVDLVDDKPVRWKIENSWGTENGGKPTGHKGYFIASDAWFDNYVYEVAIDRKRLPEDLQKLYDEGEAKVWPYWNGFNPLP</sequence>
<reference evidence="5" key="1">
    <citation type="submission" date="2023-05" db="EMBL/GenBank/DDBJ databases">
        <title>[olsenella] sp. nov., isolated from a pig farm feces dump.</title>
        <authorList>
            <person name="Chang Y.-H."/>
        </authorList>
    </citation>
    <scope>NUCLEOTIDE SEQUENCE</scope>
    <source>
        <strain evidence="5">YH-ols2217</strain>
    </source>
</reference>
<dbReference type="InterPro" id="IPR038765">
    <property type="entry name" value="Papain-like_cys_pep_sf"/>
</dbReference>
<comment type="caution">
    <text evidence="5">The sequence shown here is derived from an EMBL/GenBank/DDBJ whole genome shotgun (WGS) entry which is preliminary data.</text>
</comment>
<dbReference type="EMBL" id="JASJEX010000003">
    <property type="protein sequence ID" value="MDJ1129763.1"/>
    <property type="molecule type" value="Genomic_DNA"/>
</dbReference>
<keyword evidence="3 4" id="KW-0788">Thiol protease</keyword>
<dbReference type="Proteomes" id="UP001431693">
    <property type="component" value="Unassembled WGS sequence"/>
</dbReference>
<keyword evidence="4" id="KW-0031">Aminopeptidase</keyword>
<dbReference type="InterPro" id="IPR004134">
    <property type="entry name" value="Peptidase_C1B"/>
</dbReference>
<gene>
    <name evidence="5" type="ORF">QJ043_06700</name>
</gene>
<dbReference type="RefSeq" id="WP_283712883.1">
    <property type="nucleotide sequence ID" value="NZ_JASJEW010000002.1"/>
</dbReference>
<dbReference type="Pfam" id="PF03051">
    <property type="entry name" value="Peptidase_C1_2"/>
    <property type="match status" value="1"/>
</dbReference>
<keyword evidence="6" id="KW-1185">Reference proteome</keyword>
<accession>A0ABT6ZMN3</accession>
<dbReference type="PANTHER" id="PTHR10363">
    <property type="entry name" value="BLEOMYCIN HYDROLASE"/>
    <property type="match status" value="1"/>
</dbReference>
<evidence type="ECO:0000256" key="1">
    <source>
        <dbReference type="ARBA" id="ARBA00022670"/>
    </source>
</evidence>
<evidence type="ECO:0000256" key="2">
    <source>
        <dbReference type="ARBA" id="ARBA00022801"/>
    </source>
</evidence>
<keyword evidence="2 4" id="KW-0378">Hydrolase</keyword>
<evidence type="ECO:0000313" key="5">
    <source>
        <dbReference type="EMBL" id="MDJ1129763.1"/>
    </source>
</evidence>
<dbReference type="SUPFAM" id="SSF54001">
    <property type="entry name" value="Cysteine proteinases"/>
    <property type="match status" value="1"/>
</dbReference>
<name>A0ABT6ZMN3_9ACTN</name>
<dbReference type="PANTHER" id="PTHR10363:SF2">
    <property type="entry name" value="BLEOMYCIN HYDROLASE"/>
    <property type="match status" value="1"/>
</dbReference>
<comment type="similarity">
    <text evidence="4">Belongs to the peptidase C1 family.</text>
</comment>
<evidence type="ECO:0000313" key="6">
    <source>
        <dbReference type="Proteomes" id="UP001431693"/>
    </source>
</evidence>